<name>A0A0G3XHJ9_9SPHN</name>
<evidence type="ECO:0000313" key="1">
    <source>
        <dbReference type="EMBL" id="AKM10081.1"/>
    </source>
</evidence>
<protein>
    <recommendedName>
        <fullName evidence="3">Lipoprotein</fullName>
    </recommendedName>
</protein>
<dbReference type="Proteomes" id="UP000035287">
    <property type="component" value="Chromosome"/>
</dbReference>
<accession>A0A0G3XHJ9</accession>
<dbReference type="STRING" id="1348774.AB433_08990"/>
<dbReference type="PATRIC" id="fig|1348774.3.peg.1884"/>
<proteinExistence type="predicted"/>
<gene>
    <name evidence="1" type="ORF">AB433_08990</name>
</gene>
<dbReference type="AlphaFoldDB" id="A0A0G3XHJ9"/>
<dbReference type="PROSITE" id="PS51257">
    <property type="entry name" value="PROKAR_LIPOPROTEIN"/>
    <property type="match status" value="1"/>
</dbReference>
<evidence type="ECO:0000313" key="2">
    <source>
        <dbReference type="Proteomes" id="UP000035287"/>
    </source>
</evidence>
<keyword evidence="2" id="KW-1185">Reference proteome</keyword>
<dbReference type="KEGG" id="cna:AB433_08990"/>
<reference evidence="1 2" key="1">
    <citation type="submission" date="2015-06" db="EMBL/GenBank/DDBJ databases">
        <authorList>
            <person name="Zeng Y."/>
            <person name="Huang Y."/>
        </authorList>
    </citation>
    <scope>NUCLEOTIDE SEQUENCE [LARGE SCALE GENOMIC DNA]</scope>
    <source>
        <strain evidence="1 2">PQ-2</strain>
    </source>
</reference>
<sequence>MRVRAMALGALAGAVLLAGCEDGSDPAKDAADVAEIEAMHDMPPADMLKPERISYTDIEKNNLFGAGCGFAPEDSTAILFLAQEKHGFVKLDKRIVTLSPDVGSTELPMKAYGKYDGKEFAAELTIDQAADGEQSGIETTQYPGKLVLHDTKGRTVFERTGTVGCGA</sequence>
<organism evidence="1 2">
    <name type="scientific">Croceicoccus naphthovorans</name>
    <dbReference type="NCBI Taxonomy" id="1348774"/>
    <lineage>
        <taxon>Bacteria</taxon>
        <taxon>Pseudomonadati</taxon>
        <taxon>Pseudomonadota</taxon>
        <taxon>Alphaproteobacteria</taxon>
        <taxon>Sphingomonadales</taxon>
        <taxon>Erythrobacteraceae</taxon>
        <taxon>Croceicoccus</taxon>
    </lineage>
</organism>
<dbReference type="EMBL" id="CP011770">
    <property type="protein sequence ID" value="AKM10081.1"/>
    <property type="molecule type" value="Genomic_DNA"/>
</dbReference>
<evidence type="ECO:0008006" key="3">
    <source>
        <dbReference type="Google" id="ProtNLM"/>
    </source>
</evidence>